<accession>A0A1I8GIC5</accession>
<evidence type="ECO:0000313" key="6">
    <source>
        <dbReference type="Proteomes" id="UP000095280"/>
    </source>
</evidence>
<evidence type="ECO:0000256" key="5">
    <source>
        <dbReference type="ARBA" id="ARBA00023136"/>
    </source>
</evidence>
<keyword evidence="6" id="KW-1185">Reference proteome</keyword>
<dbReference type="PANTHER" id="PTHR43243:SF4">
    <property type="entry name" value="CATIONIC AMINO ACID TRANSPORTER 4"/>
    <property type="match status" value="1"/>
</dbReference>
<dbReference type="STRING" id="282301.A0A1I8GIC5"/>
<protein>
    <submittedName>
        <fullName evidence="7">AA_permease_C domain-containing protein</fullName>
    </submittedName>
</protein>
<keyword evidence="5" id="KW-0472">Membrane</keyword>
<evidence type="ECO:0000256" key="4">
    <source>
        <dbReference type="ARBA" id="ARBA00022989"/>
    </source>
</evidence>
<reference evidence="7" key="1">
    <citation type="submission" date="2016-11" db="UniProtKB">
        <authorList>
            <consortium name="WormBaseParasite"/>
        </authorList>
    </citation>
    <scope>IDENTIFICATION</scope>
</reference>
<keyword evidence="4" id="KW-1133">Transmembrane helix</keyword>
<organism evidence="6 7">
    <name type="scientific">Macrostomum lignano</name>
    <dbReference type="NCBI Taxonomy" id="282301"/>
    <lineage>
        <taxon>Eukaryota</taxon>
        <taxon>Metazoa</taxon>
        <taxon>Spiralia</taxon>
        <taxon>Lophotrochozoa</taxon>
        <taxon>Platyhelminthes</taxon>
        <taxon>Rhabditophora</taxon>
        <taxon>Macrostomorpha</taxon>
        <taxon>Macrostomida</taxon>
        <taxon>Macrostomidae</taxon>
        <taxon>Macrostomum</taxon>
    </lineage>
</organism>
<evidence type="ECO:0000256" key="2">
    <source>
        <dbReference type="ARBA" id="ARBA00022448"/>
    </source>
</evidence>
<dbReference type="Pfam" id="PF13906">
    <property type="entry name" value="AA_permease_C"/>
    <property type="match status" value="1"/>
</dbReference>
<dbReference type="Pfam" id="PF13520">
    <property type="entry name" value="AA_permease_2"/>
    <property type="match status" value="1"/>
</dbReference>
<keyword evidence="2" id="KW-0813">Transport</keyword>
<dbReference type="InterPro" id="IPR029485">
    <property type="entry name" value="CAT_C"/>
</dbReference>
<dbReference type="Gene3D" id="1.20.1740.10">
    <property type="entry name" value="Amino acid/polyamine transporter I"/>
    <property type="match status" value="1"/>
</dbReference>
<keyword evidence="3" id="KW-0812">Transmembrane</keyword>
<proteinExistence type="predicted"/>
<dbReference type="WBParaSite" id="maker-uti_cns_0001957-snap-gene-0.7-mRNA-1">
    <property type="protein sequence ID" value="maker-uti_cns_0001957-snap-gene-0.7-mRNA-1"/>
    <property type="gene ID" value="maker-uti_cns_0001957-snap-gene-0.7"/>
</dbReference>
<evidence type="ECO:0000256" key="3">
    <source>
        <dbReference type="ARBA" id="ARBA00022692"/>
    </source>
</evidence>
<dbReference type="OrthoDB" id="3900342at2759"/>
<dbReference type="Proteomes" id="UP000095280">
    <property type="component" value="Unplaced"/>
</dbReference>
<evidence type="ECO:0000256" key="1">
    <source>
        <dbReference type="ARBA" id="ARBA00004141"/>
    </source>
</evidence>
<dbReference type="GO" id="GO:0015171">
    <property type="term" value="F:amino acid transmembrane transporter activity"/>
    <property type="evidence" value="ECO:0007669"/>
    <property type="project" value="TreeGrafter"/>
</dbReference>
<dbReference type="PANTHER" id="PTHR43243">
    <property type="entry name" value="INNER MEMBRANE TRANSPORTER YGJI-RELATED"/>
    <property type="match status" value="1"/>
</dbReference>
<evidence type="ECO:0000313" key="7">
    <source>
        <dbReference type="WBParaSite" id="maker-uti_cns_0001957-snap-gene-0.7-mRNA-1"/>
    </source>
</evidence>
<dbReference type="GO" id="GO:0005886">
    <property type="term" value="C:plasma membrane"/>
    <property type="evidence" value="ECO:0007669"/>
    <property type="project" value="TreeGrafter"/>
</dbReference>
<dbReference type="AlphaFoldDB" id="A0A1I8GIC5"/>
<dbReference type="InterPro" id="IPR002293">
    <property type="entry name" value="AA/rel_permease1"/>
</dbReference>
<sequence length="609" mass="65174">MPVDCGSKLQSFGSKLLRKKSLAEARSLETPLDRCLTVWHLLFYAIAHMAGAGVYVLTGAVVKSNAGPGAFVSYLICGVASLFTGLCYVEFATLVPKAGSCYTYTYLMLGELPAFVVGWTMLSDYIIGMASVAKAFSGTVDALCNHTVSGFFKQHMGTFHHGPSQIFDDTWDMVAVALILSLMLLVVAGANFSLSVNIGLSVLQLLCLATVAVAAFVYGSAANWTAGGGFFPYGISGVVQGATVAIFAYSGFESVSNAAEECRNPRRDLPIALLSSLGIIAVLYVAACLGISYLEPYYELDVNSPFVSAFSRRGAYWAEGFAAAGTLLATGATKLATMYVIPRMAYALASDGVILKCFANVNERVRVPLPGLFCGTALAAVLAMFFKLEFLADMVSMGILLSYFAVGLDLFVLRYLHFASGDKSEVPLRDWASDRLSSSLPWLGTLPGLKRLLGGFVVACFLCGGAVDYAVPQLTWWSWLLGCITLAAVLVTGGLLCAYQPHEVAEMYESPLMPLSPLTTIFINAVMIVKMQFYTWLRFLLWIGVGLILYFSYGIRHSTALEGGDAGAGAGGEYVSLDDTKPEKNNDNNDGKDGANLNEEKRPVLSGSS</sequence>
<comment type="subcellular location">
    <subcellularLocation>
        <location evidence="1">Membrane</location>
        <topology evidence="1">Multi-pass membrane protein</topology>
    </subcellularLocation>
</comment>
<name>A0A1I8GIC5_9PLAT</name>